<dbReference type="InterPro" id="IPR019424">
    <property type="entry name" value="7TM_GPCR_Srsx"/>
</dbReference>
<protein>
    <submittedName>
        <fullName evidence="9">G_PROTEIN_RECEP_F1_2 domain-containing protein</fullName>
    </submittedName>
</protein>
<dbReference type="InterPro" id="IPR000276">
    <property type="entry name" value="GPCR_Rhodpsn"/>
</dbReference>
<keyword evidence="8" id="KW-1185">Reference proteome</keyword>
<feature type="domain" description="G-protein coupled receptors family 1 profile" evidence="6">
    <location>
        <begin position="31"/>
        <end position="208"/>
    </location>
</feature>
<dbReference type="GO" id="GO:0004930">
    <property type="term" value="F:G protein-coupled receptor activity"/>
    <property type="evidence" value="ECO:0007669"/>
    <property type="project" value="InterPro"/>
</dbReference>
<dbReference type="InterPro" id="IPR017452">
    <property type="entry name" value="GPCR_Rhodpsn_7TM"/>
</dbReference>
<feature type="transmembrane region" description="Helical" evidence="5">
    <location>
        <begin position="88"/>
        <end position="117"/>
    </location>
</feature>
<evidence type="ECO:0000313" key="9">
    <source>
        <dbReference type="WBParaSite" id="HPBE_0002191301-mRNA-1"/>
    </source>
</evidence>
<proteinExistence type="predicted"/>
<dbReference type="Gene3D" id="1.20.1070.10">
    <property type="entry name" value="Rhodopsin 7-helix transmembrane proteins"/>
    <property type="match status" value="1"/>
</dbReference>
<dbReference type="Proteomes" id="UP000050761">
    <property type="component" value="Unassembled WGS sequence"/>
</dbReference>
<evidence type="ECO:0000256" key="1">
    <source>
        <dbReference type="ARBA" id="ARBA00004370"/>
    </source>
</evidence>
<evidence type="ECO:0000313" key="7">
    <source>
        <dbReference type="EMBL" id="VDP29025.1"/>
    </source>
</evidence>
<feature type="transmembrane region" description="Helical" evidence="5">
    <location>
        <begin position="12"/>
        <end position="38"/>
    </location>
</feature>
<accession>A0A3P8DC62</accession>
<organism evidence="8 9">
    <name type="scientific">Heligmosomoides polygyrus</name>
    <name type="common">Parasitic roundworm</name>
    <dbReference type="NCBI Taxonomy" id="6339"/>
    <lineage>
        <taxon>Eukaryota</taxon>
        <taxon>Metazoa</taxon>
        <taxon>Ecdysozoa</taxon>
        <taxon>Nematoda</taxon>
        <taxon>Chromadorea</taxon>
        <taxon>Rhabditida</taxon>
        <taxon>Rhabditina</taxon>
        <taxon>Rhabditomorpha</taxon>
        <taxon>Strongyloidea</taxon>
        <taxon>Heligmosomidae</taxon>
        <taxon>Heligmosomoides</taxon>
    </lineage>
</organism>
<accession>A0A183GH87</accession>
<reference evidence="9" key="2">
    <citation type="submission" date="2019-09" db="UniProtKB">
        <authorList>
            <consortium name="WormBaseParasite"/>
        </authorList>
    </citation>
    <scope>IDENTIFICATION</scope>
</reference>
<dbReference type="Pfam" id="PF10320">
    <property type="entry name" value="7TM_GPCR_Srsx"/>
    <property type="match status" value="1"/>
</dbReference>
<gene>
    <name evidence="7" type="ORF">HPBE_LOCUS21912</name>
</gene>
<dbReference type="GO" id="GO:0016020">
    <property type="term" value="C:membrane"/>
    <property type="evidence" value="ECO:0007669"/>
    <property type="project" value="UniProtKB-SubCell"/>
</dbReference>
<dbReference type="SMART" id="SM01381">
    <property type="entry name" value="7TM_GPCR_Srsx"/>
    <property type="match status" value="1"/>
</dbReference>
<feature type="transmembrane region" description="Helical" evidence="5">
    <location>
        <begin position="129"/>
        <end position="149"/>
    </location>
</feature>
<keyword evidence="4 5" id="KW-0472">Membrane</keyword>
<dbReference type="EMBL" id="UZAH01033467">
    <property type="protein sequence ID" value="VDP29025.1"/>
    <property type="molecule type" value="Genomic_DNA"/>
</dbReference>
<reference evidence="7 8" key="1">
    <citation type="submission" date="2018-11" db="EMBL/GenBank/DDBJ databases">
        <authorList>
            <consortium name="Pathogen Informatics"/>
        </authorList>
    </citation>
    <scope>NUCLEOTIDE SEQUENCE [LARGE SCALE GENOMIC DNA]</scope>
</reference>
<evidence type="ECO:0000313" key="8">
    <source>
        <dbReference type="Proteomes" id="UP000050761"/>
    </source>
</evidence>
<dbReference type="AlphaFoldDB" id="A0A183GH87"/>
<evidence type="ECO:0000256" key="3">
    <source>
        <dbReference type="ARBA" id="ARBA00022989"/>
    </source>
</evidence>
<feature type="transmembrane region" description="Helical" evidence="5">
    <location>
        <begin position="50"/>
        <end position="76"/>
    </location>
</feature>
<evidence type="ECO:0000256" key="5">
    <source>
        <dbReference type="SAM" id="Phobius"/>
    </source>
</evidence>
<keyword evidence="3 5" id="KW-1133">Transmembrane helix</keyword>
<feature type="transmembrane region" description="Helical" evidence="5">
    <location>
        <begin position="230"/>
        <end position="252"/>
    </location>
</feature>
<dbReference type="OrthoDB" id="5780034at2759"/>
<sequence length="298" mass="34012">MSEEDQTVFHVIFAIVACVLQVAVATAGIFGHVIILFVTYRTKEIQNKYGLLLVQLSITHIICIFGELMNTAFIVAAPVLPKTECFKIFAALLVVMIWQSLIMLSISIDLLCAIVFPIHYRKWTARASVCVNVVVCGFISVAYTMTIYGHTDTTGSGICNVYTAQNHSVFTHTEALAYTIAVLQNACYRNQHRKTMRTISMLIVIYMCTWVLSILTTDAIHFVADVEWRFIMWMVASVLQMLCFAQTFYVCYQRSSEYRNIFRRLFKLLKLPKDVKIHLQQVCSPEKTHIRSISFVMT</sequence>
<name>A0A183GH87_HELPZ</name>
<evidence type="ECO:0000256" key="4">
    <source>
        <dbReference type="ARBA" id="ARBA00023136"/>
    </source>
</evidence>
<dbReference type="InterPro" id="IPR047130">
    <property type="entry name" value="7TM_GPCR_Srsx_nematod"/>
</dbReference>
<feature type="transmembrane region" description="Helical" evidence="5">
    <location>
        <begin position="199"/>
        <end position="224"/>
    </location>
</feature>
<evidence type="ECO:0000259" key="6">
    <source>
        <dbReference type="PROSITE" id="PS50262"/>
    </source>
</evidence>
<dbReference type="PANTHER" id="PTHR23360:SF37">
    <property type="entry name" value="G-PROTEIN COUPLED RECEPTORS FAMILY 1 PROFILE DOMAIN-CONTAINING PROTEIN"/>
    <property type="match status" value="1"/>
</dbReference>
<dbReference type="PROSITE" id="PS50262">
    <property type="entry name" value="G_PROTEIN_RECEP_F1_2"/>
    <property type="match status" value="1"/>
</dbReference>
<dbReference type="WBParaSite" id="HPBE_0002191301-mRNA-1">
    <property type="protein sequence ID" value="HPBE_0002191301-mRNA-1"/>
    <property type="gene ID" value="HPBE_0002191301"/>
</dbReference>
<keyword evidence="2 5" id="KW-0812">Transmembrane</keyword>
<feature type="transmembrane region" description="Helical" evidence="5">
    <location>
        <begin position="169"/>
        <end position="187"/>
    </location>
</feature>
<dbReference type="PANTHER" id="PTHR23360">
    <property type="entry name" value="G-PROTEIN COUPLED RECEPTORS FAMILY 1 PROFILE DOMAIN-CONTAINING PROTEIN-RELATED"/>
    <property type="match status" value="1"/>
</dbReference>
<comment type="subcellular location">
    <subcellularLocation>
        <location evidence="1">Membrane</location>
    </subcellularLocation>
</comment>
<evidence type="ECO:0000256" key="2">
    <source>
        <dbReference type="ARBA" id="ARBA00022692"/>
    </source>
</evidence>
<dbReference type="SUPFAM" id="SSF81321">
    <property type="entry name" value="Family A G protein-coupled receptor-like"/>
    <property type="match status" value="1"/>
</dbReference>